<sequence>MGSRSILVGMEVPIIGSDSLKWIEVPVPSSSGPSDASAFASTDAPCVPPVTDDCASSIAIGEPPTYLIWKIHKNLPHALELLELSASKDFSKVGLRITFPDALSPLLLLCKNEIDVGSKSHPYLLYALTVSGVAYLLRLGPISTYVSRSGFRLDELVEFNVNAYGPVTSAAATPSGCLVLGRGDGSLACLQLGSLDPSAPGFVRELRDDSGIGRLWGFMSRSRMVGAVQDLVISVVHGKPLVFVLHSDGVLRVWDLSCHSRLFSNNMNSLTLAGATLVRLWIGQVDSDSNMIPLAILYRHTSDISSETIYAYSLRCNFGDRFILMLEPSAINIPLEEVGWVDVKLTSDKICILKNNGLVVHNLLTNVNTEDACSYALQEDFVADQLFQSSEHSSDDLLLITHSVFASSKDHIVQVVSSTFLRRLLLPGVYHSIALRSTLLDYNRHWSDSDFQSLTADMLKKEILSVIEHEGVNDNPTSIFCCWKNLCSRYFQNWCKSNAPCGLLVDSSTGTFGLVRKNSVSFFRCLEDIERLNDGICDDLGDLVGFGLDLFDDATEFEVLVEMLRCVVNVSQQLGKTASAIFYESLLSAPPVISSEEITRRLLKILETGYSSTVSMLHISDLGPDVAWEKSLADHKNLRRFSIDMLLSLHALHKKSGTWSRILNAIESYLKFLIPQKIVQKFDAEISLDISASIVVQATSQVAKVMFESALDILLFLSYLVSISGQIHMLHDDISKIQLDLIPMIQEFISEWLLIHFFATTPSEPAAIEDFSSQLSLLQIDSNMGKRSWNEKLGSASSLWLLYPTKYSKFLQRPKPPLFKKHTRHA</sequence>
<evidence type="ECO:0000256" key="2">
    <source>
        <dbReference type="ARBA" id="ARBA00022448"/>
    </source>
</evidence>
<dbReference type="GO" id="GO:0017056">
    <property type="term" value="F:structural constituent of nuclear pore"/>
    <property type="evidence" value="ECO:0007669"/>
    <property type="project" value="TreeGrafter"/>
</dbReference>
<evidence type="ECO:0000313" key="7">
    <source>
        <dbReference type="Proteomes" id="UP000250321"/>
    </source>
</evidence>
<name>A0A314Y4L9_PRUYE</name>
<dbReference type="STRING" id="2094558.A0A314Y4L9"/>
<evidence type="ECO:0000313" key="6">
    <source>
        <dbReference type="EMBL" id="PQP99798.1"/>
    </source>
</evidence>
<proteinExistence type="predicted"/>
<dbReference type="Pfam" id="PF11715">
    <property type="entry name" value="Beta-prop_Nup120_160"/>
    <property type="match status" value="1"/>
</dbReference>
<feature type="domain" description="Nucleoporin Nup120/160 beta-propeller" evidence="4">
    <location>
        <begin position="66"/>
        <end position="530"/>
    </location>
</feature>
<dbReference type="EMBL" id="PJQY01001772">
    <property type="protein sequence ID" value="PQP99798.1"/>
    <property type="molecule type" value="Genomic_DNA"/>
</dbReference>
<dbReference type="PANTHER" id="PTHR21286:SF0">
    <property type="entry name" value="NUCLEAR PORE COMPLEX PROTEIN NUP160"/>
    <property type="match status" value="1"/>
</dbReference>
<reference evidence="6 7" key="1">
    <citation type="submission" date="2018-02" db="EMBL/GenBank/DDBJ databases">
        <title>Draft genome of wild Prunus yedoensis var. nudiflora.</title>
        <authorList>
            <person name="Baek S."/>
            <person name="Kim J.-H."/>
            <person name="Choi K."/>
            <person name="Kim G.-B."/>
            <person name="Cho A."/>
            <person name="Jang H."/>
            <person name="Shin C.-H."/>
            <person name="Yu H.-J."/>
            <person name="Mun J.-H."/>
        </authorList>
    </citation>
    <scope>NUCLEOTIDE SEQUENCE [LARGE SCALE GENOMIC DNA]</scope>
    <source>
        <strain evidence="7">cv. Jeju island</strain>
        <tissue evidence="6">Leaf</tissue>
    </source>
</reference>
<organism evidence="6 7">
    <name type="scientific">Prunus yedoensis var. nudiflora</name>
    <dbReference type="NCBI Taxonomy" id="2094558"/>
    <lineage>
        <taxon>Eukaryota</taxon>
        <taxon>Viridiplantae</taxon>
        <taxon>Streptophyta</taxon>
        <taxon>Embryophyta</taxon>
        <taxon>Tracheophyta</taxon>
        <taxon>Spermatophyta</taxon>
        <taxon>Magnoliopsida</taxon>
        <taxon>eudicotyledons</taxon>
        <taxon>Gunneridae</taxon>
        <taxon>Pentapetalae</taxon>
        <taxon>rosids</taxon>
        <taxon>fabids</taxon>
        <taxon>Rosales</taxon>
        <taxon>Rosaceae</taxon>
        <taxon>Amygdaloideae</taxon>
        <taxon>Amygdaleae</taxon>
        <taxon>Prunus</taxon>
    </lineage>
</organism>
<accession>A0A314Y4L9</accession>
<gene>
    <name evidence="6" type="ORF">Pyn_19433</name>
</gene>
<keyword evidence="7" id="KW-1185">Reference proteome</keyword>
<dbReference type="InterPro" id="IPR059141">
    <property type="entry name" value="Beta-prop_Nup120_160"/>
</dbReference>
<dbReference type="AlphaFoldDB" id="A0A314Y4L9"/>
<comment type="subcellular location">
    <subcellularLocation>
        <location evidence="1">Nucleus</location>
    </subcellularLocation>
</comment>
<dbReference type="Pfam" id="PF17238">
    <property type="entry name" value="NUP160_helical_2"/>
    <property type="match status" value="1"/>
</dbReference>
<keyword evidence="3" id="KW-0539">Nucleus</keyword>
<dbReference type="Proteomes" id="UP000250321">
    <property type="component" value="Unassembled WGS sequence"/>
</dbReference>
<comment type="caution">
    <text evidence="6">The sequence shown here is derived from an EMBL/GenBank/DDBJ whole genome shotgun (WGS) entry which is preliminary data.</text>
</comment>
<dbReference type="GO" id="GO:0005643">
    <property type="term" value="C:nuclear pore"/>
    <property type="evidence" value="ECO:0007669"/>
    <property type="project" value="TreeGrafter"/>
</dbReference>
<dbReference type="InterPro" id="IPR035192">
    <property type="entry name" value="NUP160_hel_plant"/>
</dbReference>
<dbReference type="PANTHER" id="PTHR21286">
    <property type="entry name" value="NUCLEAR PORE COMPLEX PROTEIN NUP160"/>
    <property type="match status" value="1"/>
</dbReference>
<dbReference type="InterPro" id="IPR021717">
    <property type="entry name" value="Nucleoporin_Nup160"/>
</dbReference>
<keyword evidence="2" id="KW-0813">Transport</keyword>
<evidence type="ECO:0000256" key="3">
    <source>
        <dbReference type="ARBA" id="ARBA00023242"/>
    </source>
</evidence>
<feature type="domain" description="NUP160 helical" evidence="5">
    <location>
        <begin position="547"/>
        <end position="741"/>
    </location>
</feature>
<evidence type="ECO:0000259" key="5">
    <source>
        <dbReference type="Pfam" id="PF17238"/>
    </source>
</evidence>
<evidence type="ECO:0000256" key="1">
    <source>
        <dbReference type="ARBA" id="ARBA00004123"/>
    </source>
</evidence>
<protein>
    <submittedName>
        <fullName evidence="6">Nuclear pore complex protein NUP160</fullName>
    </submittedName>
</protein>
<evidence type="ECO:0000259" key="4">
    <source>
        <dbReference type="Pfam" id="PF11715"/>
    </source>
</evidence>
<dbReference type="OrthoDB" id="67716at2759"/>